<name>A0A2P4WXA6_9STRA</name>
<feature type="compositionally biased region" description="Polar residues" evidence="1">
    <location>
        <begin position="11"/>
        <end position="27"/>
    </location>
</feature>
<keyword evidence="3" id="KW-1185">Reference proteome</keyword>
<comment type="caution">
    <text evidence="2">The sequence shown here is derived from an EMBL/GenBank/DDBJ whole genome shotgun (WGS) entry which is preliminary data.</text>
</comment>
<protein>
    <submittedName>
        <fullName evidence="2">Uncharacterized protein</fullName>
    </submittedName>
</protein>
<reference evidence="2 3" key="1">
    <citation type="journal article" date="2017" name="Genome Biol. Evol.">
        <title>Phytophthora megakarya and P. palmivora, closely related causal agents of cacao black pod rot, underwent increases in genome sizes and gene numbers by different mechanisms.</title>
        <authorList>
            <person name="Ali S.S."/>
            <person name="Shao J."/>
            <person name="Lary D.J."/>
            <person name="Kronmiller B."/>
            <person name="Shen D."/>
            <person name="Strem M.D."/>
            <person name="Amoako-Attah I."/>
            <person name="Akrofi A.Y."/>
            <person name="Begoude B.A."/>
            <person name="Ten Hoopen G.M."/>
            <person name="Coulibaly K."/>
            <person name="Kebe B.I."/>
            <person name="Melnick R.L."/>
            <person name="Guiltinan M.J."/>
            <person name="Tyler B.M."/>
            <person name="Meinhardt L.W."/>
            <person name="Bailey B.A."/>
        </authorList>
    </citation>
    <scope>NUCLEOTIDE SEQUENCE [LARGE SCALE GENOMIC DNA]</scope>
    <source>
        <strain evidence="3">sbr112.9</strain>
    </source>
</reference>
<evidence type="ECO:0000256" key="1">
    <source>
        <dbReference type="SAM" id="MobiDB-lite"/>
    </source>
</evidence>
<proteinExistence type="predicted"/>
<feature type="region of interest" description="Disordered" evidence="1">
    <location>
        <begin position="1"/>
        <end position="50"/>
    </location>
</feature>
<organism evidence="2 3">
    <name type="scientific">Phytophthora palmivora</name>
    <dbReference type="NCBI Taxonomy" id="4796"/>
    <lineage>
        <taxon>Eukaryota</taxon>
        <taxon>Sar</taxon>
        <taxon>Stramenopiles</taxon>
        <taxon>Oomycota</taxon>
        <taxon>Peronosporomycetes</taxon>
        <taxon>Peronosporales</taxon>
        <taxon>Peronosporaceae</taxon>
        <taxon>Phytophthora</taxon>
    </lineage>
</organism>
<accession>A0A2P4WXA6</accession>
<dbReference type="OrthoDB" id="106687at2759"/>
<dbReference type="AlphaFoldDB" id="A0A2P4WXA6"/>
<evidence type="ECO:0000313" key="2">
    <source>
        <dbReference type="EMBL" id="POM57925.1"/>
    </source>
</evidence>
<evidence type="ECO:0000313" key="3">
    <source>
        <dbReference type="Proteomes" id="UP000237271"/>
    </source>
</evidence>
<gene>
    <name evidence="2" type="ORF">PHPALM_37501</name>
</gene>
<dbReference type="Proteomes" id="UP000237271">
    <property type="component" value="Unassembled WGS sequence"/>
</dbReference>
<dbReference type="EMBL" id="NCKW01020444">
    <property type="protein sequence ID" value="POM57925.1"/>
    <property type="molecule type" value="Genomic_DNA"/>
</dbReference>
<sequence>MMVSPQAAKRSLQSPSGRRASANQNVAPSVDPIVDLSTPRRSKRLDSELEEEQAKMDTFVFFTVMR</sequence>